<dbReference type="GO" id="GO:0097550">
    <property type="term" value="C:transcription preinitiation complex"/>
    <property type="evidence" value="ECO:0000318"/>
    <property type="project" value="GO_Central"/>
</dbReference>
<dbReference type="GO" id="GO:0070897">
    <property type="term" value="P:transcription preinitiation complex assembly"/>
    <property type="evidence" value="ECO:0007669"/>
    <property type="project" value="InterPro"/>
</dbReference>
<dbReference type="InterPro" id="IPR000812">
    <property type="entry name" value="TFIIB"/>
</dbReference>
<evidence type="ECO:0000256" key="1">
    <source>
        <dbReference type="ARBA" id="ARBA00004123"/>
    </source>
</evidence>
<evidence type="ECO:0000313" key="11">
    <source>
        <dbReference type="Proteomes" id="UP000189703"/>
    </source>
</evidence>
<dbReference type="OrthoDB" id="511529at2759"/>
<dbReference type="Gene3D" id="1.20.5.650">
    <property type="entry name" value="Single helix bin"/>
    <property type="match status" value="1"/>
</dbReference>
<dbReference type="InterPro" id="IPR011665">
    <property type="entry name" value="BRF1_TBP-bd_dom"/>
</dbReference>
<dbReference type="KEGG" id="nnu:104593430"/>
<dbReference type="GO" id="GO:0017025">
    <property type="term" value="F:TBP-class protein binding"/>
    <property type="evidence" value="ECO:0007669"/>
    <property type="project" value="InterPro"/>
</dbReference>
<dbReference type="CDD" id="cd20554">
    <property type="entry name" value="CYCLIN_TFIIIB90_rpt2"/>
    <property type="match status" value="1"/>
</dbReference>
<evidence type="ECO:0000256" key="9">
    <source>
        <dbReference type="ARBA" id="ARBA00023242"/>
    </source>
</evidence>
<dbReference type="InterPro" id="IPR036915">
    <property type="entry name" value="Cyclin-like_sf"/>
</dbReference>
<dbReference type="GO" id="GO:0001006">
    <property type="term" value="F:RNA polymerase III type 3 promoter sequence-specific DNA binding"/>
    <property type="evidence" value="ECO:0000318"/>
    <property type="project" value="GO_Central"/>
</dbReference>
<reference evidence="12" key="1">
    <citation type="submission" date="2025-08" db="UniProtKB">
        <authorList>
            <consortium name="RefSeq"/>
        </authorList>
    </citation>
    <scope>IDENTIFICATION</scope>
</reference>
<dbReference type="FunFam" id="1.20.5.650:FF:000002">
    <property type="entry name" value="Cyclin/Brf1-like TBP-binding protein"/>
    <property type="match status" value="1"/>
</dbReference>
<keyword evidence="11" id="KW-1185">Reference proteome</keyword>
<dbReference type="GO" id="GO:0000995">
    <property type="term" value="F:RNA polymerase III general transcription initiation factor activity"/>
    <property type="evidence" value="ECO:0000318"/>
    <property type="project" value="GO_Central"/>
</dbReference>
<evidence type="ECO:0000313" key="12">
    <source>
        <dbReference type="RefSeq" id="XP_010251564.1"/>
    </source>
</evidence>
<dbReference type="Pfam" id="PF00382">
    <property type="entry name" value="TFIIB"/>
    <property type="match status" value="2"/>
</dbReference>
<dbReference type="SUPFAM" id="SSF47954">
    <property type="entry name" value="Cyclin-like"/>
    <property type="match status" value="2"/>
</dbReference>
<dbReference type="STRING" id="4432.A0A1U7ZTA8"/>
<dbReference type="GO" id="GO:0006352">
    <property type="term" value="P:DNA-templated transcription initiation"/>
    <property type="evidence" value="ECO:0000318"/>
    <property type="project" value="GO_Central"/>
</dbReference>
<dbReference type="PRINTS" id="PR00685">
    <property type="entry name" value="TIFACTORIIB"/>
</dbReference>
<feature type="compositionally biased region" description="Acidic residues" evidence="10">
    <location>
        <begin position="628"/>
        <end position="645"/>
    </location>
</feature>
<accession>A0A1U7ZTA8</accession>
<dbReference type="Gene3D" id="1.10.472.10">
    <property type="entry name" value="Cyclin-like"/>
    <property type="match status" value="2"/>
</dbReference>
<evidence type="ECO:0000256" key="10">
    <source>
        <dbReference type="SAM" id="MobiDB-lite"/>
    </source>
</evidence>
<comment type="subcellular location">
    <subcellularLocation>
        <location evidence="1">Nucleus</location>
    </subcellularLocation>
</comment>
<proteinExistence type="inferred from homology"/>
<dbReference type="GO" id="GO:0006383">
    <property type="term" value="P:transcription by RNA polymerase III"/>
    <property type="evidence" value="ECO:0000318"/>
    <property type="project" value="GO_Central"/>
</dbReference>
<evidence type="ECO:0000256" key="3">
    <source>
        <dbReference type="ARBA" id="ARBA00022723"/>
    </source>
</evidence>
<evidence type="ECO:0000256" key="8">
    <source>
        <dbReference type="ARBA" id="ARBA00023163"/>
    </source>
</evidence>
<evidence type="ECO:0000256" key="4">
    <source>
        <dbReference type="ARBA" id="ARBA00022771"/>
    </source>
</evidence>
<sequence>MVYCKFCAKNTISERDPVGGFLSCTSCGKVIDQDVYSTDVSFIKNAGGQSQMSGNFLRTVQSDYSESHERTLMKGRDEISDMVTSLSVGGGNSIIDQAFAFYKIAVERNFTRGRRTSQVAAACLYIACRENMKAYLLIDFSEYLQINVYVLGAVFLQLCKLLRLEEHPIVQKPVDPSLFIHRFTERLLGERNAMVSKTALRIIASMKRDWMQTGRKPSGLCGAALYISALSHGLKYSKSDIISVVHICEATLTKRLIEFENTESGSLTIEEFNKKAEELEAQPCLRQPATLGSKMSGTMELLCKHKGSSEPHFAHGLCSACYDDFIKLSGGLQGGSEPPAFQRAERERMVKASVEKDKEPTLTTNFQKGSNHNDFVKEIDPSSKGVTDVIDKRKLDFGVDFGESASAGAAVGHQVADETACNQPSHACDDMANKAGDESESLSDIDDVEVNGYLHNEEEKRYKKIIWEEMNREYLEEQAAKEAAAAAAKKAYEASFQNCSVDLLAAQELAAAAAAAVAKSKKERQQKRAAEARNAPPAKTAAEATRQMLTKKRLSSKINYDVLEKLFDDSSTPENKKKRMESDDAIRQGTDKKSGKEEVEPDWKDNNDELGQEEEYEENGSAYGDLYYENEDGYGYDEDYGYDDY</sequence>
<dbReference type="SMART" id="SM00385">
    <property type="entry name" value="CYCLIN"/>
    <property type="match status" value="2"/>
</dbReference>
<keyword evidence="6" id="KW-0805">Transcription regulation</keyword>
<dbReference type="InterPro" id="IPR013763">
    <property type="entry name" value="Cyclin-like_dom"/>
</dbReference>
<keyword evidence="5" id="KW-0862">Zinc</keyword>
<dbReference type="eggNOG" id="KOG1598">
    <property type="taxonomic scope" value="Eukaryota"/>
</dbReference>
<feature type="region of interest" description="Disordered" evidence="10">
    <location>
        <begin position="568"/>
        <end position="645"/>
    </location>
</feature>
<dbReference type="CDD" id="cd20553">
    <property type="entry name" value="CYCLIN_TFIIIB90_rpt1"/>
    <property type="match status" value="1"/>
</dbReference>
<dbReference type="FunFam" id="1.10.472.10:FF:000007">
    <property type="entry name" value="Transcription factor IIIB 90 kDa subunit"/>
    <property type="match status" value="1"/>
</dbReference>
<evidence type="ECO:0000256" key="6">
    <source>
        <dbReference type="ARBA" id="ARBA00023015"/>
    </source>
</evidence>
<feature type="compositionally biased region" description="Basic and acidic residues" evidence="10">
    <location>
        <begin position="580"/>
        <end position="607"/>
    </location>
</feature>
<dbReference type="AlphaFoldDB" id="A0A1U7ZTA8"/>
<dbReference type="RefSeq" id="XP_010251564.1">
    <property type="nucleotide sequence ID" value="XM_010253262.2"/>
</dbReference>
<feature type="compositionally biased region" description="Acidic residues" evidence="10">
    <location>
        <begin position="608"/>
        <end position="618"/>
    </location>
</feature>
<dbReference type="GeneID" id="104593430"/>
<feature type="region of interest" description="Disordered" evidence="10">
    <location>
        <begin position="524"/>
        <end position="546"/>
    </location>
</feature>
<dbReference type="FunCoup" id="A0A1U7ZTA8">
    <property type="interactions" value="3150"/>
</dbReference>
<dbReference type="GO" id="GO:0008270">
    <property type="term" value="F:zinc ion binding"/>
    <property type="evidence" value="ECO:0007669"/>
    <property type="project" value="UniProtKB-KW"/>
</dbReference>
<keyword evidence="4" id="KW-0863">Zinc-finger</keyword>
<keyword evidence="9" id="KW-0539">Nucleus</keyword>
<dbReference type="OMA" id="EPPCKVM"/>
<dbReference type="PANTHER" id="PTHR11618">
    <property type="entry name" value="TRANSCRIPTION INITIATION FACTOR IIB-RELATED"/>
    <property type="match status" value="1"/>
</dbReference>
<keyword evidence="7" id="KW-0010">Activator</keyword>
<dbReference type="InterPro" id="IPR013150">
    <property type="entry name" value="TFIIB_cyclin"/>
</dbReference>
<gene>
    <name evidence="12" type="primary">LOC104593430</name>
</gene>
<organism evidence="11 12">
    <name type="scientific">Nelumbo nucifera</name>
    <name type="common">Sacred lotus</name>
    <dbReference type="NCBI Taxonomy" id="4432"/>
    <lineage>
        <taxon>Eukaryota</taxon>
        <taxon>Viridiplantae</taxon>
        <taxon>Streptophyta</taxon>
        <taxon>Embryophyta</taxon>
        <taxon>Tracheophyta</taxon>
        <taxon>Spermatophyta</taxon>
        <taxon>Magnoliopsida</taxon>
        <taxon>Proteales</taxon>
        <taxon>Nelumbonaceae</taxon>
        <taxon>Nelumbo</taxon>
    </lineage>
</organism>
<keyword evidence="3" id="KW-0479">Metal-binding</keyword>
<dbReference type="Pfam" id="PF07741">
    <property type="entry name" value="BRF1"/>
    <property type="match status" value="1"/>
</dbReference>
<keyword evidence="8" id="KW-0804">Transcription</keyword>
<dbReference type="Proteomes" id="UP000189703">
    <property type="component" value="Unplaced"/>
</dbReference>
<protein>
    <submittedName>
        <fullName evidence="12">Transcription factor IIIB 90 kDa subunit</fullName>
    </submittedName>
</protein>
<dbReference type="GO" id="GO:0000126">
    <property type="term" value="C:transcription factor TFIIIB complex"/>
    <property type="evidence" value="ECO:0000318"/>
    <property type="project" value="GO_Central"/>
</dbReference>
<dbReference type="GO" id="GO:0005634">
    <property type="term" value="C:nucleus"/>
    <property type="evidence" value="ECO:0000318"/>
    <property type="project" value="GO_Central"/>
</dbReference>
<evidence type="ECO:0000256" key="7">
    <source>
        <dbReference type="ARBA" id="ARBA00023159"/>
    </source>
</evidence>
<evidence type="ECO:0000256" key="5">
    <source>
        <dbReference type="ARBA" id="ARBA00022833"/>
    </source>
</evidence>
<dbReference type="PANTHER" id="PTHR11618:SF4">
    <property type="entry name" value="TRANSCRIPTION FACTOR IIIB 90 KDA SUBUNIT"/>
    <property type="match status" value="1"/>
</dbReference>
<evidence type="ECO:0000256" key="2">
    <source>
        <dbReference type="ARBA" id="ARBA00010857"/>
    </source>
</evidence>
<comment type="similarity">
    <text evidence="2">Belongs to the TFIIB family.</text>
</comment>
<dbReference type="FunFam" id="1.10.472.10:FF:000066">
    <property type="entry name" value="Transcription factor IIIB subunit"/>
    <property type="match status" value="1"/>
</dbReference>
<name>A0A1U7ZTA8_NELNU</name>